<gene>
    <name evidence="8" type="ORF">OTI717_LOCUS2475</name>
    <name evidence="7" type="ORF">RFH988_LOCUS3105</name>
</gene>
<dbReference type="PANTHER" id="PTHR25465:SF71">
    <property type="entry name" value="E3 UBIQUITIN-PROTEIN LIGASE TRIM39-LIKE"/>
    <property type="match status" value="1"/>
</dbReference>
<keyword evidence="1" id="KW-0479">Metal-binding</keyword>
<comment type="caution">
    <text evidence="7">The sequence shown here is derived from an EMBL/GenBank/DDBJ whole genome shotgun (WGS) entry which is preliminary data.</text>
</comment>
<evidence type="ECO:0000313" key="7">
    <source>
        <dbReference type="EMBL" id="CAF0784778.1"/>
    </source>
</evidence>
<dbReference type="PANTHER" id="PTHR25465">
    <property type="entry name" value="B-BOX DOMAIN CONTAINING"/>
    <property type="match status" value="1"/>
</dbReference>
<dbReference type="OrthoDB" id="654191at2759"/>
<dbReference type="PROSITE" id="PS00518">
    <property type="entry name" value="ZF_RING_1"/>
    <property type="match status" value="1"/>
</dbReference>
<organism evidence="7 9">
    <name type="scientific">Rotaria sordida</name>
    <dbReference type="NCBI Taxonomy" id="392033"/>
    <lineage>
        <taxon>Eukaryota</taxon>
        <taxon>Metazoa</taxon>
        <taxon>Spiralia</taxon>
        <taxon>Gnathifera</taxon>
        <taxon>Rotifera</taxon>
        <taxon>Eurotatoria</taxon>
        <taxon>Bdelloidea</taxon>
        <taxon>Philodinida</taxon>
        <taxon>Philodinidae</taxon>
        <taxon>Rotaria</taxon>
    </lineage>
</organism>
<evidence type="ECO:0000259" key="6">
    <source>
        <dbReference type="PROSITE" id="PS50089"/>
    </source>
</evidence>
<dbReference type="Gene3D" id="3.30.40.10">
    <property type="entry name" value="Zinc/RING finger domain, C3HC4 (zinc finger)"/>
    <property type="match status" value="1"/>
</dbReference>
<dbReference type="Proteomes" id="UP000663823">
    <property type="component" value="Unassembled WGS sequence"/>
</dbReference>
<dbReference type="SUPFAM" id="SSF57850">
    <property type="entry name" value="RING/U-box"/>
    <property type="match status" value="1"/>
</dbReference>
<sequence length="705" mass="81354">MINAKLVTCGLCQNYYADPRQIPCSHSFCFDCISGRFNEETLTLICPKCEKVHQYKSIEEFHNRCMRDGFLATMVTQFKRSQSRLSTTPSVLSSRPPSSFSHISTFSSSTPIPRMRTQEIDTNNHDQSSSERSTPSVSNQQSSSSISQPATTRALIAKCQSCNIRGELIVCSHCDNVICVKCADEHQSVINGDVKREWELCKTQFETINEKSIRFDHNEEEVNNKARSLQTFISKHSDKLIQTVENQKNTYIDIIEKHRRTYKQSFPHEQVVDEYESIDKRVGDLFKSADITTDKVSDFLFEIEHLEGRLDNLNKILDSNQSKFPLLTLPEQVDISSLFGTLEFVQLNPQSNTFDPYSIPITNGYNDSQSKSEDDDYVLINSSNHNHNHFKNILSNQIEPISSLSSISHVPKKKLLWQIDYFSVPYYVRTYGNQLFICDKYGSLAIYKLNKSNDIRQKPILVREVKLFKDFPISTTTDDDQTIIDSFVVYKLWIIVFKRKKNELHGTIYLFTHEGKLIPNGKCTHNYPSRELTMDTEKNLLWLLDQKQLCLFYYDLPDTKSNNPEECFHNRHSHVQFSKPFAPIHISVNKNVLAVLDKNRQAVHVYDKKTKQELYEHVNIYGNSTHFCWDMALFSDNSLLIKLDEMSTLKTGPSKHIYLQLDTTKKHNIIGTIEETDAYGMMITTMDEILIGVRINTKGIVKCYI</sequence>
<dbReference type="SMART" id="SM00184">
    <property type="entry name" value="RING"/>
    <property type="match status" value="1"/>
</dbReference>
<dbReference type="PROSITE" id="PS50089">
    <property type="entry name" value="ZF_RING_2"/>
    <property type="match status" value="1"/>
</dbReference>
<dbReference type="AlphaFoldDB" id="A0A813RHZ5"/>
<evidence type="ECO:0000256" key="5">
    <source>
        <dbReference type="SAM" id="MobiDB-lite"/>
    </source>
</evidence>
<evidence type="ECO:0000256" key="1">
    <source>
        <dbReference type="ARBA" id="ARBA00022723"/>
    </source>
</evidence>
<feature type="compositionally biased region" description="Low complexity" evidence="5">
    <location>
        <begin position="133"/>
        <end position="147"/>
    </location>
</feature>
<dbReference type="InterPro" id="IPR018957">
    <property type="entry name" value="Znf_C3HC4_RING-type"/>
</dbReference>
<dbReference type="InterPro" id="IPR051051">
    <property type="entry name" value="E3_ubiq-ligase_TRIM/RNF"/>
</dbReference>
<dbReference type="InterPro" id="IPR017907">
    <property type="entry name" value="Znf_RING_CS"/>
</dbReference>
<protein>
    <recommendedName>
        <fullName evidence="6">RING-type domain-containing protein</fullName>
    </recommendedName>
</protein>
<feature type="region of interest" description="Disordered" evidence="5">
    <location>
        <begin position="86"/>
        <end position="147"/>
    </location>
</feature>
<keyword evidence="2 4" id="KW-0863">Zinc-finger</keyword>
<dbReference type="EMBL" id="CAJOAX010000120">
    <property type="protein sequence ID" value="CAF3514841.1"/>
    <property type="molecule type" value="Genomic_DNA"/>
</dbReference>
<evidence type="ECO:0000256" key="2">
    <source>
        <dbReference type="ARBA" id="ARBA00022771"/>
    </source>
</evidence>
<evidence type="ECO:0000256" key="4">
    <source>
        <dbReference type="PROSITE-ProRule" id="PRU00175"/>
    </source>
</evidence>
<dbReference type="Proteomes" id="UP000663882">
    <property type="component" value="Unassembled WGS sequence"/>
</dbReference>
<feature type="compositionally biased region" description="Low complexity" evidence="5">
    <location>
        <begin position="86"/>
        <end position="113"/>
    </location>
</feature>
<name>A0A813RHZ5_9BILA</name>
<reference evidence="7" key="1">
    <citation type="submission" date="2021-02" db="EMBL/GenBank/DDBJ databases">
        <authorList>
            <person name="Nowell W R."/>
        </authorList>
    </citation>
    <scope>NUCLEOTIDE SEQUENCE</scope>
</reference>
<feature type="domain" description="RING-type" evidence="6">
    <location>
        <begin position="9"/>
        <end position="50"/>
    </location>
</feature>
<evidence type="ECO:0000313" key="9">
    <source>
        <dbReference type="Proteomes" id="UP000663882"/>
    </source>
</evidence>
<evidence type="ECO:0000256" key="3">
    <source>
        <dbReference type="ARBA" id="ARBA00022833"/>
    </source>
</evidence>
<dbReference type="EMBL" id="CAJNOO010000071">
    <property type="protein sequence ID" value="CAF0784778.1"/>
    <property type="molecule type" value="Genomic_DNA"/>
</dbReference>
<dbReference type="GO" id="GO:0008270">
    <property type="term" value="F:zinc ion binding"/>
    <property type="evidence" value="ECO:0007669"/>
    <property type="project" value="UniProtKB-KW"/>
</dbReference>
<dbReference type="InterPro" id="IPR001841">
    <property type="entry name" value="Znf_RING"/>
</dbReference>
<dbReference type="SUPFAM" id="SSF50969">
    <property type="entry name" value="YVTN repeat-like/Quinoprotein amine dehydrogenase"/>
    <property type="match status" value="1"/>
</dbReference>
<accession>A0A813RHZ5</accession>
<keyword evidence="3" id="KW-0862">Zinc</keyword>
<evidence type="ECO:0000313" key="8">
    <source>
        <dbReference type="EMBL" id="CAF3514841.1"/>
    </source>
</evidence>
<dbReference type="InterPro" id="IPR011044">
    <property type="entry name" value="Quino_amine_DH_bsu"/>
</dbReference>
<dbReference type="Pfam" id="PF00097">
    <property type="entry name" value="zf-C3HC4"/>
    <property type="match status" value="1"/>
</dbReference>
<dbReference type="InterPro" id="IPR013083">
    <property type="entry name" value="Znf_RING/FYVE/PHD"/>
</dbReference>
<proteinExistence type="predicted"/>